<accession>A0A939HQ81</accession>
<name>A0A939HQ81_9PROT</name>
<dbReference type="Gene3D" id="1.10.1200.10">
    <property type="entry name" value="ACP-like"/>
    <property type="match status" value="1"/>
</dbReference>
<dbReference type="PROSITE" id="PS50075">
    <property type="entry name" value="CARRIER"/>
    <property type="match status" value="1"/>
</dbReference>
<dbReference type="AlphaFoldDB" id="A0A939HQ81"/>
<gene>
    <name evidence="2" type="ORF">J2D77_10115</name>
</gene>
<keyword evidence="3" id="KW-1185">Reference proteome</keyword>
<sequence length="87" mass="9725">MTQSRIYDELNTIFRDVLDDDTIVLLPETTAADLPGWDSQTHIMLIVAAETHFGIHFRTAELDRLHNVADFVDLIEARCAKNQGAAG</sequence>
<dbReference type="InterPro" id="IPR009081">
    <property type="entry name" value="PP-bd_ACP"/>
</dbReference>
<reference evidence="2" key="1">
    <citation type="submission" date="2021-03" db="EMBL/GenBank/DDBJ databases">
        <title>The complete genome sequence of Acetobacter sp. TBRC 12339.</title>
        <authorList>
            <person name="Charoenyingcharoen P."/>
            <person name="Yukphan P."/>
        </authorList>
    </citation>
    <scope>NUCLEOTIDE SEQUENCE</scope>
    <source>
        <strain evidence="2">TBRC 12339</strain>
    </source>
</reference>
<dbReference type="Proteomes" id="UP000664073">
    <property type="component" value="Unassembled WGS sequence"/>
</dbReference>
<dbReference type="RefSeq" id="WP_207846161.1">
    <property type="nucleotide sequence ID" value="NZ_JAFVMH010000004.1"/>
</dbReference>
<dbReference type="EMBL" id="JAFVMH010000004">
    <property type="protein sequence ID" value="MBO1325504.1"/>
    <property type="molecule type" value="Genomic_DNA"/>
</dbReference>
<dbReference type="SUPFAM" id="SSF47336">
    <property type="entry name" value="ACP-like"/>
    <property type="match status" value="1"/>
</dbReference>
<evidence type="ECO:0000313" key="3">
    <source>
        <dbReference type="Proteomes" id="UP000664073"/>
    </source>
</evidence>
<proteinExistence type="predicted"/>
<dbReference type="InterPro" id="IPR036736">
    <property type="entry name" value="ACP-like_sf"/>
</dbReference>
<evidence type="ECO:0000259" key="1">
    <source>
        <dbReference type="PROSITE" id="PS50075"/>
    </source>
</evidence>
<comment type="caution">
    <text evidence="2">The sequence shown here is derived from an EMBL/GenBank/DDBJ whole genome shotgun (WGS) entry which is preliminary data.</text>
</comment>
<organism evidence="2 3">
    <name type="scientific">Acetobacter garciniae</name>
    <dbReference type="NCBI Taxonomy" id="2817435"/>
    <lineage>
        <taxon>Bacteria</taxon>
        <taxon>Pseudomonadati</taxon>
        <taxon>Pseudomonadota</taxon>
        <taxon>Alphaproteobacteria</taxon>
        <taxon>Acetobacterales</taxon>
        <taxon>Acetobacteraceae</taxon>
        <taxon>Acetobacter</taxon>
    </lineage>
</organism>
<protein>
    <submittedName>
        <fullName evidence="2">Acyl carrier protein</fullName>
    </submittedName>
</protein>
<evidence type="ECO:0000313" key="2">
    <source>
        <dbReference type="EMBL" id="MBO1325504.1"/>
    </source>
</evidence>
<feature type="domain" description="Carrier" evidence="1">
    <location>
        <begin position="1"/>
        <end position="79"/>
    </location>
</feature>